<accession>A0A1M7H241</accession>
<keyword evidence="2" id="KW-1185">Reference proteome</keyword>
<proteinExistence type="predicted"/>
<dbReference type="Proteomes" id="UP000184420">
    <property type="component" value="Unassembled WGS sequence"/>
</dbReference>
<reference evidence="1 2" key="1">
    <citation type="submission" date="2016-11" db="EMBL/GenBank/DDBJ databases">
        <authorList>
            <person name="Jaros S."/>
            <person name="Januszkiewicz K."/>
            <person name="Wedrychowicz H."/>
        </authorList>
    </citation>
    <scope>NUCLEOTIDE SEQUENCE [LARGE SCALE GENOMIC DNA]</scope>
    <source>
        <strain evidence="1 2">DSM 27406</strain>
    </source>
</reference>
<organism evidence="1 2">
    <name type="scientific">Chitinophaga jiangningensis</name>
    <dbReference type="NCBI Taxonomy" id="1419482"/>
    <lineage>
        <taxon>Bacteria</taxon>
        <taxon>Pseudomonadati</taxon>
        <taxon>Bacteroidota</taxon>
        <taxon>Chitinophagia</taxon>
        <taxon>Chitinophagales</taxon>
        <taxon>Chitinophagaceae</taxon>
        <taxon>Chitinophaga</taxon>
    </lineage>
</organism>
<evidence type="ECO:0000313" key="1">
    <source>
        <dbReference type="EMBL" id="SHM22498.1"/>
    </source>
</evidence>
<sequence>MKLFIPGAANCGDRIATLATMTNKKRKAQTLCWCGLLLV</sequence>
<dbReference type="AlphaFoldDB" id="A0A1M7H241"/>
<dbReference type="EMBL" id="FRBL01000007">
    <property type="protein sequence ID" value="SHM22498.1"/>
    <property type="molecule type" value="Genomic_DNA"/>
</dbReference>
<dbReference type="STRING" id="1419482.SAMN05444266_10747"/>
<gene>
    <name evidence="1" type="ORF">SAMN05444266_10747</name>
</gene>
<protein>
    <submittedName>
        <fullName evidence="1">Uncharacterized protein</fullName>
    </submittedName>
</protein>
<name>A0A1M7H241_9BACT</name>
<evidence type="ECO:0000313" key="2">
    <source>
        <dbReference type="Proteomes" id="UP000184420"/>
    </source>
</evidence>